<keyword evidence="9" id="KW-0226">DNA condensation</keyword>
<evidence type="ECO:0000256" key="1">
    <source>
        <dbReference type="ARBA" id="ARBA00004286"/>
    </source>
</evidence>
<dbReference type="GO" id="GO:0051301">
    <property type="term" value="P:cell division"/>
    <property type="evidence" value="ECO:0007669"/>
    <property type="project" value="UniProtKB-KW"/>
</dbReference>
<dbReference type="PANTHER" id="PTHR13108">
    <property type="entry name" value="CONDENSIN COMPLEX SUBUNIT 2"/>
    <property type="match status" value="1"/>
</dbReference>
<dbReference type="GO" id="GO:0005737">
    <property type="term" value="C:cytoplasm"/>
    <property type="evidence" value="ECO:0007669"/>
    <property type="project" value="UniProtKB-SubCell"/>
</dbReference>
<evidence type="ECO:0000313" key="13">
    <source>
        <dbReference type="Proteomes" id="UP001154282"/>
    </source>
</evidence>
<comment type="similarity">
    <text evidence="3">Belongs to the CND2 (condensin subunit 2) family.</text>
</comment>
<comment type="caution">
    <text evidence="12">The sequence shown here is derived from an EMBL/GenBank/DDBJ whole genome shotgun (WGS) entry which is preliminary data.</text>
</comment>
<dbReference type="PANTHER" id="PTHR13108:SF9">
    <property type="entry name" value="CONDENSIN COMPLEX SUBUNIT 2"/>
    <property type="match status" value="1"/>
</dbReference>
<evidence type="ECO:0000256" key="2">
    <source>
        <dbReference type="ARBA" id="ARBA00004496"/>
    </source>
</evidence>
<evidence type="ECO:0000256" key="3">
    <source>
        <dbReference type="ARBA" id="ARBA00009471"/>
    </source>
</evidence>
<keyword evidence="10" id="KW-0131">Cell cycle</keyword>
<evidence type="ECO:0000256" key="9">
    <source>
        <dbReference type="ARBA" id="ARBA00023067"/>
    </source>
</evidence>
<keyword evidence="13" id="KW-1185">Reference proteome</keyword>
<evidence type="ECO:0000256" key="7">
    <source>
        <dbReference type="ARBA" id="ARBA00022618"/>
    </source>
</evidence>
<comment type="subcellular location">
    <subcellularLocation>
        <location evidence="1">Chromosome</location>
    </subcellularLocation>
    <subcellularLocation>
        <location evidence="2">Cytoplasm</location>
    </subcellularLocation>
</comment>
<evidence type="ECO:0000256" key="5">
    <source>
        <dbReference type="ARBA" id="ARBA00022454"/>
    </source>
</evidence>
<feature type="region of interest" description="Disordered" evidence="11">
    <location>
        <begin position="34"/>
        <end position="54"/>
    </location>
</feature>
<dbReference type="GO" id="GO:0000796">
    <property type="term" value="C:condensin complex"/>
    <property type="evidence" value="ECO:0007669"/>
    <property type="project" value="InterPro"/>
</dbReference>
<dbReference type="Pfam" id="PF05786">
    <property type="entry name" value="Cnd2"/>
    <property type="match status" value="2"/>
</dbReference>
<dbReference type="GO" id="GO:0007076">
    <property type="term" value="P:mitotic chromosome condensation"/>
    <property type="evidence" value="ECO:0007669"/>
    <property type="project" value="InterPro"/>
</dbReference>
<dbReference type="Proteomes" id="UP001154282">
    <property type="component" value="Unassembled WGS sequence"/>
</dbReference>
<dbReference type="InterPro" id="IPR022816">
    <property type="entry name" value="Condensin_barren_su2"/>
</dbReference>
<feature type="region of interest" description="Disordered" evidence="11">
    <location>
        <begin position="144"/>
        <end position="164"/>
    </location>
</feature>
<protein>
    <recommendedName>
        <fullName evidence="4">Condensin complex subunit 2</fullName>
    </recommendedName>
</protein>
<reference evidence="12" key="1">
    <citation type="submission" date="2022-08" db="EMBL/GenBank/DDBJ databases">
        <authorList>
            <person name="Gutierrez-Valencia J."/>
        </authorList>
    </citation>
    <scope>NUCLEOTIDE SEQUENCE</scope>
</reference>
<gene>
    <name evidence="12" type="ORF">LITE_LOCUS45697</name>
</gene>
<keyword evidence="5" id="KW-0158">Chromosome</keyword>
<feature type="region of interest" description="Disordered" evidence="11">
    <location>
        <begin position="234"/>
        <end position="261"/>
    </location>
</feature>
<proteinExistence type="inferred from homology"/>
<evidence type="ECO:0000256" key="10">
    <source>
        <dbReference type="ARBA" id="ARBA00023306"/>
    </source>
</evidence>
<evidence type="ECO:0000256" key="8">
    <source>
        <dbReference type="ARBA" id="ARBA00022776"/>
    </source>
</evidence>
<evidence type="ECO:0000256" key="4">
    <source>
        <dbReference type="ARBA" id="ARBA00016065"/>
    </source>
</evidence>
<evidence type="ECO:0000256" key="6">
    <source>
        <dbReference type="ARBA" id="ARBA00022490"/>
    </source>
</evidence>
<name>A0AAV0QZF0_9ROSI</name>
<evidence type="ECO:0000256" key="11">
    <source>
        <dbReference type="SAM" id="MobiDB-lite"/>
    </source>
</evidence>
<keyword evidence="6" id="KW-0963">Cytoplasm</keyword>
<dbReference type="GO" id="GO:0003682">
    <property type="term" value="F:chromatin binding"/>
    <property type="evidence" value="ECO:0007669"/>
    <property type="project" value="TreeGrafter"/>
</dbReference>
<evidence type="ECO:0000313" key="12">
    <source>
        <dbReference type="EMBL" id="CAI0550862.1"/>
    </source>
</evidence>
<organism evidence="12 13">
    <name type="scientific">Linum tenue</name>
    <dbReference type="NCBI Taxonomy" id="586396"/>
    <lineage>
        <taxon>Eukaryota</taxon>
        <taxon>Viridiplantae</taxon>
        <taxon>Streptophyta</taxon>
        <taxon>Embryophyta</taxon>
        <taxon>Tracheophyta</taxon>
        <taxon>Spermatophyta</taxon>
        <taxon>Magnoliopsida</taxon>
        <taxon>eudicotyledons</taxon>
        <taxon>Gunneridae</taxon>
        <taxon>Pentapetalae</taxon>
        <taxon>rosids</taxon>
        <taxon>fabids</taxon>
        <taxon>Malpighiales</taxon>
        <taxon>Linaceae</taxon>
        <taxon>Linum</taxon>
    </lineage>
</organism>
<accession>A0AAV0QZF0</accession>
<keyword evidence="8" id="KW-0498">Mitosis</keyword>
<dbReference type="AlphaFoldDB" id="A0AAV0QZF0"/>
<sequence>MRVDSVHSEAYRVLGGIHQLVGISIITVMTDAVSGDGSSEVGQKTGHGKKETEKKISPLSTLESSFEALNVKKFDAAFAVDPIYHQTSAQFDEGGVMDLLLNNLGLYGGCRVLFDSKEVPGKCVSFENQCGRDQLIDLSFAKGMEDNPNAEEGPQVTAKKPNTKKQVEPGIVFTKALDEELLDVFAHPKNPKSLLLPANRAPSITKLPEDFHYQPKDLVKLFLLPNVMFIRKRGRSSREEPGQQSDDYEAHPSWDGGGGEFGVQEEPASFKDLLASFPNDYNVAATINDISPHLCFICLLHLANEHGLSIHGNTSLDDLSIHLPQQK</sequence>
<dbReference type="EMBL" id="CAMGYJ010000010">
    <property type="protein sequence ID" value="CAI0550862.1"/>
    <property type="molecule type" value="Genomic_DNA"/>
</dbReference>
<keyword evidence="7" id="KW-0132">Cell division</keyword>